<organism evidence="2 3">
    <name type="scientific">Portunus trituberculatus</name>
    <name type="common">Swimming crab</name>
    <name type="synonym">Neptunus trituberculatus</name>
    <dbReference type="NCBI Taxonomy" id="210409"/>
    <lineage>
        <taxon>Eukaryota</taxon>
        <taxon>Metazoa</taxon>
        <taxon>Ecdysozoa</taxon>
        <taxon>Arthropoda</taxon>
        <taxon>Crustacea</taxon>
        <taxon>Multicrustacea</taxon>
        <taxon>Malacostraca</taxon>
        <taxon>Eumalacostraca</taxon>
        <taxon>Eucarida</taxon>
        <taxon>Decapoda</taxon>
        <taxon>Pleocyemata</taxon>
        <taxon>Brachyura</taxon>
        <taxon>Eubrachyura</taxon>
        <taxon>Portunoidea</taxon>
        <taxon>Portunidae</taxon>
        <taxon>Portuninae</taxon>
        <taxon>Portunus</taxon>
    </lineage>
</organism>
<evidence type="ECO:0000256" key="1">
    <source>
        <dbReference type="SAM" id="MobiDB-lite"/>
    </source>
</evidence>
<feature type="region of interest" description="Disordered" evidence="1">
    <location>
        <begin position="58"/>
        <end position="83"/>
    </location>
</feature>
<feature type="compositionally biased region" description="Basic and acidic residues" evidence="1">
    <location>
        <begin position="72"/>
        <end position="83"/>
    </location>
</feature>
<proteinExistence type="predicted"/>
<evidence type="ECO:0000313" key="2">
    <source>
        <dbReference type="EMBL" id="MPC50783.1"/>
    </source>
</evidence>
<dbReference type="AlphaFoldDB" id="A0A5B7G0I3"/>
<accession>A0A5B7G0I3</accession>
<dbReference type="Proteomes" id="UP000324222">
    <property type="component" value="Unassembled WGS sequence"/>
</dbReference>
<name>A0A5B7G0I3_PORTR</name>
<keyword evidence="3" id="KW-1185">Reference proteome</keyword>
<protein>
    <submittedName>
        <fullName evidence="2">Uncharacterized protein</fullName>
    </submittedName>
</protein>
<sequence length="83" mass="9540">MAWTRGRIEPYPGVDTSDGRRECCRGGRRGVVFVDPRKGSVKRVAVTCKRKRYKYNGGGGNCLNTSEETLDYEERKRSRERKP</sequence>
<reference evidence="2 3" key="1">
    <citation type="submission" date="2019-05" db="EMBL/GenBank/DDBJ databases">
        <title>Another draft genome of Portunus trituberculatus and its Hox gene families provides insights of decapod evolution.</title>
        <authorList>
            <person name="Jeong J.-H."/>
            <person name="Song I."/>
            <person name="Kim S."/>
            <person name="Choi T."/>
            <person name="Kim D."/>
            <person name="Ryu S."/>
            <person name="Kim W."/>
        </authorList>
    </citation>
    <scope>NUCLEOTIDE SEQUENCE [LARGE SCALE GENOMIC DNA]</scope>
    <source>
        <tissue evidence="2">Muscle</tissue>
    </source>
</reference>
<comment type="caution">
    <text evidence="2">The sequence shown here is derived from an EMBL/GenBank/DDBJ whole genome shotgun (WGS) entry which is preliminary data.</text>
</comment>
<gene>
    <name evidence="2" type="ORF">E2C01_044617</name>
</gene>
<dbReference type="EMBL" id="VSRR010009736">
    <property type="protein sequence ID" value="MPC50783.1"/>
    <property type="molecule type" value="Genomic_DNA"/>
</dbReference>
<feature type="region of interest" description="Disordered" evidence="1">
    <location>
        <begin position="1"/>
        <end position="20"/>
    </location>
</feature>
<evidence type="ECO:0000313" key="3">
    <source>
        <dbReference type="Proteomes" id="UP000324222"/>
    </source>
</evidence>